<dbReference type="OrthoDB" id="278173at2"/>
<dbReference type="Pfam" id="PF13248">
    <property type="entry name" value="Zn_ribbon_3"/>
    <property type="match status" value="1"/>
</dbReference>
<protein>
    <recommendedName>
        <fullName evidence="2">Putative zinc-ribbon domain-containing protein</fullName>
    </recommendedName>
</protein>
<reference evidence="3 4" key="1">
    <citation type="submission" date="2019-02" db="EMBL/GenBank/DDBJ databases">
        <title>Deep-cultivation of Planctomycetes and their phenomic and genomic characterization uncovers novel biology.</title>
        <authorList>
            <person name="Wiegand S."/>
            <person name="Jogler M."/>
            <person name="Boedeker C."/>
            <person name="Pinto D."/>
            <person name="Vollmers J."/>
            <person name="Rivas-Marin E."/>
            <person name="Kohn T."/>
            <person name="Peeters S.H."/>
            <person name="Heuer A."/>
            <person name="Rast P."/>
            <person name="Oberbeckmann S."/>
            <person name="Bunk B."/>
            <person name="Jeske O."/>
            <person name="Meyerdierks A."/>
            <person name="Storesund J.E."/>
            <person name="Kallscheuer N."/>
            <person name="Luecker S."/>
            <person name="Lage O.M."/>
            <person name="Pohl T."/>
            <person name="Merkel B.J."/>
            <person name="Hornburger P."/>
            <person name="Mueller R.-W."/>
            <person name="Bruemmer F."/>
            <person name="Labrenz M."/>
            <person name="Spormann A.M."/>
            <person name="Op den Camp H."/>
            <person name="Overmann J."/>
            <person name="Amann R."/>
            <person name="Jetten M.S.M."/>
            <person name="Mascher T."/>
            <person name="Medema M.H."/>
            <person name="Devos D.P."/>
            <person name="Kaster A.-K."/>
            <person name="Ovreas L."/>
            <person name="Rohde M."/>
            <person name="Galperin M.Y."/>
            <person name="Jogler C."/>
        </authorList>
    </citation>
    <scope>NUCLEOTIDE SEQUENCE [LARGE SCALE GENOMIC DNA]</scope>
    <source>
        <strain evidence="3 4">KS4</strain>
    </source>
</reference>
<evidence type="ECO:0000259" key="2">
    <source>
        <dbReference type="Pfam" id="PF13248"/>
    </source>
</evidence>
<evidence type="ECO:0000256" key="1">
    <source>
        <dbReference type="SAM" id="Phobius"/>
    </source>
</evidence>
<dbReference type="KEGG" id="pcor:KS4_24450"/>
<dbReference type="EMBL" id="CP036425">
    <property type="protein sequence ID" value="QDU34377.1"/>
    <property type="molecule type" value="Genomic_DNA"/>
</dbReference>
<feature type="transmembrane region" description="Helical" evidence="1">
    <location>
        <begin position="191"/>
        <end position="210"/>
    </location>
</feature>
<feature type="transmembrane region" description="Helical" evidence="1">
    <location>
        <begin position="136"/>
        <end position="159"/>
    </location>
</feature>
<name>A0A517YVY2_9BACT</name>
<sequence length="339" mass="35722">MIKFHCDKCGQKLGVSPEYAGKKVKCTGCGVAHIVPACGDEMESKAYSEGYELGMLPEGAVKSDHKKTKEEIEAVLEKESATLIGHGMIKCPHCGKAVKEGVKLCVNCGEFIHKGGEKHGMGEELAKVAGKMAMGFGAAVMVGGLVAVIAGAIWAGIVILSGYEVGYVAIGIGFLVGLAVTVIAGKQSAQVGTAAAGLAVVGLLVGKLIIMQWGVPSLMAGEFAKMPGMVEIAMAGKMSEEKAFSSRVQTVLNRRAERGDDEERPLPTTIEEQMMAEIGAAASKMGADEKKSLVRRFMVDPMLGEMTIMDRLKDVFSAWDGLWCLLAVTTAFGMGKGKE</sequence>
<keyword evidence="1" id="KW-0472">Membrane</keyword>
<dbReference type="AlphaFoldDB" id="A0A517YVY2"/>
<dbReference type="Proteomes" id="UP000317369">
    <property type="component" value="Chromosome"/>
</dbReference>
<accession>A0A517YVY2</accession>
<feature type="domain" description="Putative zinc-ribbon" evidence="2">
    <location>
        <begin position="88"/>
        <end position="110"/>
    </location>
</feature>
<gene>
    <name evidence="3" type="ORF">KS4_24450</name>
</gene>
<proteinExistence type="predicted"/>
<keyword evidence="4" id="KW-1185">Reference proteome</keyword>
<keyword evidence="1" id="KW-1133">Transmembrane helix</keyword>
<feature type="transmembrane region" description="Helical" evidence="1">
    <location>
        <begin position="165"/>
        <end position="184"/>
    </location>
</feature>
<evidence type="ECO:0000313" key="3">
    <source>
        <dbReference type="EMBL" id="QDU34377.1"/>
    </source>
</evidence>
<dbReference type="InterPro" id="IPR059113">
    <property type="entry name" value="Znf_ribbon"/>
</dbReference>
<organism evidence="3 4">
    <name type="scientific">Poriferisphaera corsica</name>
    <dbReference type="NCBI Taxonomy" id="2528020"/>
    <lineage>
        <taxon>Bacteria</taxon>
        <taxon>Pseudomonadati</taxon>
        <taxon>Planctomycetota</taxon>
        <taxon>Phycisphaerae</taxon>
        <taxon>Phycisphaerales</taxon>
        <taxon>Phycisphaeraceae</taxon>
        <taxon>Poriferisphaera</taxon>
    </lineage>
</organism>
<dbReference type="RefSeq" id="WP_145078145.1">
    <property type="nucleotide sequence ID" value="NZ_CP036425.1"/>
</dbReference>
<keyword evidence="1" id="KW-0812">Transmembrane</keyword>
<evidence type="ECO:0000313" key="4">
    <source>
        <dbReference type="Proteomes" id="UP000317369"/>
    </source>
</evidence>